<reference evidence="1 2" key="1">
    <citation type="journal article" date="2021" name="ISME J.">
        <title>Genomic evolution of the class Acidithiobacillia: deep-branching Proteobacteria living in extreme acidic conditions.</title>
        <authorList>
            <person name="Moya-Beltran A."/>
            <person name="Beard S."/>
            <person name="Rojas-Villalobos C."/>
            <person name="Issotta F."/>
            <person name="Gallardo Y."/>
            <person name="Ulloa R."/>
            <person name="Giaveno A."/>
            <person name="Degli Esposti M."/>
            <person name="Johnson D.B."/>
            <person name="Quatrini R."/>
        </authorList>
    </citation>
    <scope>NUCLEOTIDE SEQUENCE [LARGE SCALE GENOMIC DNA]</scope>
    <source>
        <strain evidence="1 2">GG1-14</strain>
    </source>
</reference>
<name>A0ACD5HIC5_9PROT</name>
<keyword evidence="2" id="KW-1185">Reference proteome</keyword>
<evidence type="ECO:0000313" key="2">
    <source>
        <dbReference type="Proteomes" id="UP001195965"/>
    </source>
</evidence>
<evidence type="ECO:0000313" key="1">
    <source>
        <dbReference type="EMBL" id="XRI74750.1"/>
    </source>
</evidence>
<sequence>MDAHELSQALQLLEQLHLLLENETACLKAGQMQDLQHIASQKMRCFAQVEQMKSASPALLRNTLRSVPGRALLEEILRKNQLNGQIIQALMRFNQGAWEIFFGNSQPLYTDLGTARSAPASHLIGSA</sequence>
<keyword evidence="1" id="KW-0969">Cilium</keyword>
<proteinExistence type="predicted"/>
<dbReference type="EMBL" id="CP127526">
    <property type="protein sequence ID" value="XRI74750.1"/>
    <property type="molecule type" value="Genomic_DNA"/>
</dbReference>
<accession>A0ACD5HIC5</accession>
<dbReference type="Proteomes" id="UP001195965">
    <property type="component" value="Chromosome"/>
</dbReference>
<organism evidence="1 2">
    <name type="scientific">Acidithiobacillus montserratensis</name>
    <dbReference type="NCBI Taxonomy" id="2729135"/>
    <lineage>
        <taxon>Bacteria</taxon>
        <taxon>Pseudomonadati</taxon>
        <taxon>Pseudomonadota</taxon>
        <taxon>Acidithiobacillia</taxon>
        <taxon>Acidithiobacillales</taxon>
        <taxon>Acidithiobacillaceae</taxon>
        <taxon>Acidithiobacillus</taxon>
    </lineage>
</organism>
<protein>
    <submittedName>
        <fullName evidence="1">Flagellar export chaperone FlgN</fullName>
    </submittedName>
</protein>
<keyword evidence="1" id="KW-0966">Cell projection</keyword>
<keyword evidence="1" id="KW-0282">Flagellum</keyword>
<gene>
    <name evidence="1" type="primary">flgN</name>
    <name evidence="1" type="ORF">HHS34_006010</name>
</gene>